<dbReference type="InterPro" id="IPR034660">
    <property type="entry name" value="DinB/YfiT-like"/>
</dbReference>
<name>A0ABP4UU36_9ACTN</name>
<dbReference type="EMBL" id="BAAANF010000022">
    <property type="protein sequence ID" value="GAA1710470.1"/>
    <property type="molecule type" value="Genomic_DNA"/>
</dbReference>
<comment type="caution">
    <text evidence="1">The sequence shown here is derived from an EMBL/GenBank/DDBJ whole genome shotgun (WGS) entry which is preliminary data.</text>
</comment>
<organism evidence="1 2">
    <name type="scientific">Kribbella yunnanensis</name>
    <dbReference type="NCBI Taxonomy" id="190194"/>
    <lineage>
        <taxon>Bacteria</taxon>
        <taxon>Bacillati</taxon>
        <taxon>Actinomycetota</taxon>
        <taxon>Actinomycetes</taxon>
        <taxon>Propionibacteriales</taxon>
        <taxon>Kribbellaceae</taxon>
        <taxon>Kribbella</taxon>
    </lineage>
</organism>
<gene>
    <name evidence="1" type="ORF">GCM10009745_68100</name>
</gene>
<sequence length="154" mass="16330">MGPPGTGGSEKETLVGFLDYLREGVARKAEGAPEPGVRTAGVSSGTSVLGLVKHLTAVERYYFLGADVRSWPATMRPGAKDTVESVVAGYREAVREANEVIAGYDDLTAAAPPIARNGSVSTMRWLLVHMIEETGRHAGHADILREQIDGAVGR</sequence>
<dbReference type="Gene3D" id="1.20.120.450">
    <property type="entry name" value="dinb family like domain"/>
    <property type="match status" value="1"/>
</dbReference>
<dbReference type="SUPFAM" id="SSF109854">
    <property type="entry name" value="DinB/YfiT-like putative metalloenzymes"/>
    <property type="match status" value="1"/>
</dbReference>
<dbReference type="InterPro" id="IPR007061">
    <property type="entry name" value="MST-like"/>
</dbReference>
<evidence type="ECO:0000313" key="2">
    <source>
        <dbReference type="Proteomes" id="UP001500280"/>
    </source>
</evidence>
<dbReference type="Pfam" id="PF04978">
    <property type="entry name" value="MST"/>
    <property type="match status" value="1"/>
</dbReference>
<reference evidence="2" key="1">
    <citation type="journal article" date="2019" name="Int. J. Syst. Evol. Microbiol.">
        <title>The Global Catalogue of Microorganisms (GCM) 10K type strain sequencing project: providing services to taxonomists for standard genome sequencing and annotation.</title>
        <authorList>
            <consortium name="The Broad Institute Genomics Platform"/>
            <consortium name="The Broad Institute Genome Sequencing Center for Infectious Disease"/>
            <person name="Wu L."/>
            <person name="Ma J."/>
        </authorList>
    </citation>
    <scope>NUCLEOTIDE SEQUENCE [LARGE SCALE GENOMIC DNA]</scope>
    <source>
        <strain evidence="2">JCM 14307</strain>
    </source>
</reference>
<evidence type="ECO:0000313" key="1">
    <source>
        <dbReference type="EMBL" id="GAA1710470.1"/>
    </source>
</evidence>
<keyword evidence="2" id="KW-1185">Reference proteome</keyword>
<proteinExistence type="predicted"/>
<protein>
    <submittedName>
        <fullName evidence="1">DinB family protein</fullName>
    </submittedName>
</protein>
<dbReference type="Proteomes" id="UP001500280">
    <property type="component" value="Unassembled WGS sequence"/>
</dbReference>
<accession>A0ABP4UU36</accession>